<dbReference type="InterPro" id="IPR050559">
    <property type="entry name" value="P-Pant_transferase_sf"/>
</dbReference>
<dbReference type="GO" id="GO:0019878">
    <property type="term" value="P:lysine biosynthetic process via aminoadipic acid"/>
    <property type="evidence" value="ECO:0007669"/>
    <property type="project" value="TreeGrafter"/>
</dbReference>
<dbReference type="InterPro" id="IPR055066">
    <property type="entry name" value="AASDHPPT_N"/>
</dbReference>
<evidence type="ECO:0000259" key="2">
    <source>
        <dbReference type="Pfam" id="PF22624"/>
    </source>
</evidence>
<proteinExistence type="predicted"/>
<dbReference type="GO" id="GO:0008897">
    <property type="term" value="F:holo-[acyl-carrier-protein] synthase activity"/>
    <property type="evidence" value="ECO:0007669"/>
    <property type="project" value="InterPro"/>
</dbReference>
<dbReference type="PANTHER" id="PTHR12215">
    <property type="entry name" value="PHOSPHOPANTETHEINE TRANSFERASE"/>
    <property type="match status" value="1"/>
</dbReference>
<dbReference type="Pfam" id="PF22624">
    <property type="entry name" value="AASDHPPT_N"/>
    <property type="match status" value="1"/>
</dbReference>
<dbReference type="AlphaFoldDB" id="F8TTH7"/>
<feature type="domain" description="4'-phosphopantetheinyl transferase N-terminal" evidence="2">
    <location>
        <begin position="50"/>
        <end position="131"/>
    </location>
</feature>
<keyword evidence="1 3" id="KW-0808">Transferase</keyword>
<evidence type="ECO:0000256" key="1">
    <source>
        <dbReference type="ARBA" id="ARBA00022679"/>
    </source>
</evidence>
<dbReference type="GO" id="GO:0005829">
    <property type="term" value="C:cytosol"/>
    <property type="evidence" value="ECO:0007669"/>
    <property type="project" value="TreeGrafter"/>
</dbReference>
<dbReference type="PANTHER" id="PTHR12215:SF10">
    <property type="entry name" value="L-AMINOADIPATE-SEMIALDEHYDE DEHYDROGENASE-PHOSPHOPANTETHEINYL TRANSFERASE"/>
    <property type="match status" value="1"/>
</dbReference>
<sequence length="255" mass="27697">MRRSHVPTGLGLDTPRHLVPSPPPPLLIAEPGEVHIWWASLDLDWCAVTDLVDLLSAAERSRAAQIYRHDARRRSIVSRALLRIVLARYTGCAPADVDLDRNGAGKPHLAGGDGRLAFNVSHASDKAVIAVTWDTSIGVDLEPGREIDDAVSVAERTLPRALAAYVRRGSTVDVSARFARAWTVFEAQQKLRGVGLTDEQATIHRGACHTECLAMPDGFIAAVAFDGPPRRLQCYDAAQPPHHAARVVRNLPLPT</sequence>
<dbReference type="GO" id="GO:0000287">
    <property type="term" value="F:magnesium ion binding"/>
    <property type="evidence" value="ECO:0007669"/>
    <property type="project" value="InterPro"/>
</dbReference>
<reference evidence="3" key="1">
    <citation type="journal article" date="2011" name="FEMS Microbiol. Ecol.">
        <title>Polyketide synthase pathways identified from a metagenomic library are derived from soil Acidobacteria.</title>
        <authorList>
            <person name="Parsley L.C."/>
            <person name="Linneman J."/>
            <person name="Goode A.M."/>
            <person name="Becklund K."/>
            <person name="George I."/>
            <person name="Goodman R.M."/>
            <person name="Lopanik N.B."/>
            <person name="Liles M.R."/>
        </authorList>
    </citation>
    <scope>NUCLEOTIDE SEQUENCE</scope>
</reference>
<protein>
    <submittedName>
        <fullName evidence="3">4'-phosphopantetheinyl transferase</fullName>
    </submittedName>
</protein>
<name>F8TTH7_9BACT</name>
<dbReference type="Gene3D" id="3.90.470.20">
    <property type="entry name" value="4'-phosphopantetheinyl transferase domain"/>
    <property type="match status" value="1"/>
</dbReference>
<accession>F8TTH7</accession>
<evidence type="ECO:0000313" key="3">
    <source>
        <dbReference type="EMBL" id="AEH26488.1"/>
    </source>
</evidence>
<dbReference type="SUPFAM" id="SSF56214">
    <property type="entry name" value="4'-phosphopantetheinyl transferase"/>
    <property type="match status" value="2"/>
</dbReference>
<dbReference type="EMBL" id="JF342590">
    <property type="protein sequence ID" value="AEH26488.1"/>
    <property type="molecule type" value="Genomic_DNA"/>
</dbReference>
<dbReference type="InterPro" id="IPR037143">
    <property type="entry name" value="4-PPantetheinyl_Trfase_dom_sf"/>
</dbReference>
<organism evidence="3">
    <name type="scientific">uncultured Acidobacteria bacterium A3</name>
    <dbReference type="NCBI Taxonomy" id="1036853"/>
    <lineage>
        <taxon>Bacteria</taxon>
        <taxon>Pseudomonadati</taxon>
        <taxon>Acidobacteriota</taxon>
        <taxon>environmental samples</taxon>
    </lineage>
</organism>